<accession>A0AA39RUY3</accession>
<evidence type="ECO:0000256" key="2">
    <source>
        <dbReference type="ARBA" id="ARBA00022676"/>
    </source>
</evidence>
<gene>
    <name evidence="4" type="ORF">LWI29_003555</name>
</gene>
<name>A0AA39RUY3_ACESA</name>
<dbReference type="Gene3D" id="3.40.50.2000">
    <property type="entry name" value="Glycogen Phosphorylase B"/>
    <property type="match status" value="2"/>
</dbReference>
<comment type="similarity">
    <text evidence="1">Belongs to the UDP-glycosyltransferase family.</text>
</comment>
<dbReference type="Pfam" id="PF00201">
    <property type="entry name" value="UDPGT"/>
    <property type="match status" value="1"/>
</dbReference>
<dbReference type="Proteomes" id="UP001168877">
    <property type="component" value="Unassembled WGS sequence"/>
</dbReference>
<protein>
    <submittedName>
        <fullName evidence="4">Uncharacterized protein</fullName>
    </submittedName>
</protein>
<dbReference type="FunFam" id="3.40.50.2000:FF:000088">
    <property type="entry name" value="Glycosyltransferase"/>
    <property type="match status" value="1"/>
</dbReference>
<reference evidence="4" key="1">
    <citation type="journal article" date="2022" name="Plant J.">
        <title>Strategies of tolerance reflected in two North American maple genomes.</title>
        <authorList>
            <person name="McEvoy S.L."/>
            <person name="Sezen U.U."/>
            <person name="Trouern-Trend A."/>
            <person name="McMahon S.M."/>
            <person name="Schaberg P.G."/>
            <person name="Yang J."/>
            <person name="Wegrzyn J.L."/>
            <person name="Swenson N.G."/>
        </authorList>
    </citation>
    <scope>NUCLEOTIDE SEQUENCE</scope>
    <source>
        <strain evidence="4">NS2018</strain>
    </source>
</reference>
<dbReference type="GO" id="GO:0035251">
    <property type="term" value="F:UDP-glucosyltransferase activity"/>
    <property type="evidence" value="ECO:0007669"/>
    <property type="project" value="InterPro"/>
</dbReference>
<evidence type="ECO:0000313" key="5">
    <source>
        <dbReference type="Proteomes" id="UP001168877"/>
    </source>
</evidence>
<dbReference type="EMBL" id="JAUESC010000384">
    <property type="protein sequence ID" value="KAK0580565.1"/>
    <property type="molecule type" value="Genomic_DNA"/>
</dbReference>
<keyword evidence="5" id="KW-1185">Reference proteome</keyword>
<dbReference type="CDD" id="cd03784">
    <property type="entry name" value="GT1_Gtf-like"/>
    <property type="match status" value="1"/>
</dbReference>
<evidence type="ECO:0000256" key="3">
    <source>
        <dbReference type="ARBA" id="ARBA00022679"/>
    </source>
</evidence>
<dbReference type="PANTHER" id="PTHR48049:SF57">
    <property type="entry name" value="UDP-GLYCOSYLTRANSFERASE 91C1-LIKE"/>
    <property type="match status" value="1"/>
</dbReference>
<dbReference type="FunFam" id="3.40.50.2000:FF:000037">
    <property type="entry name" value="Glycosyltransferase"/>
    <property type="match status" value="1"/>
</dbReference>
<comment type="caution">
    <text evidence="4">The sequence shown here is derived from an EMBL/GenBank/DDBJ whole genome shotgun (WGS) entry which is preliminary data.</text>
</comment>
<organism evidence="4 5">
    <name type="scientific">Acer saccharum</name>
    <name type="common">Sugar maple</name>
    <dbReference type="NCBI Taxonomy" id="4024"/>
    <lineage>
        <taxon>Eukaryota</taxon>
        <taxon>Viridiplantae</taxon>
        <taxon>Streptophyta</taxon>
        <taxon>Embryophyta</taxon>
        <taxon>Tracheophyta</taxon>
        <taxon>Spermatophyta</taxon>
        <taxon>Magnoliopsida</taxon>
        <taxon>eudicotyledons</taxon>
        <taxon>Gunneridae</taxon>
        <taxon>Pentapetalae</taxon>
        <taxon>rosids</taxon>
        <taxon>malvids</taxon>
        <taxon>Sapindales</taxon>
        <taxon>Sapindaceae</taxon>
        <taxon>Hippocastanoideae</taxon>
        <taxon>Acereae</taxon>
        <taxon>Acer</taxon>
    </lineage>
</organism>
<reference evidence="4" key="2">
    <citation type="submission" date="2023-06" db="EMBL/GenBank/DDBJ databases">
        <authorList>
            <person name="Swenson N.G."/>
            <person name="Wegrzyn J.L."/>
            <person name="Mcevoy S.L."/>
        </authorList>
    </citation>
    <scope>NUCLEOTIDE SEQUENCE</scope>
    <source>
        <strain evidence="4">NS2018</strain>
        <tissue evidence="4">Leaf</tissue>
    </source>
</reference>
<proteinExistence type="inferred from homology"/>
<dbReference type="SUPFAM" id="SSF53756">
    <property type="entry name" value="UDP-Glycosyltransferase/glycogen phosphorylase"/>
    <property type="match status" value="1"/>
</dbReference>
<keyword evidence="2" id="KW-0328">Glycosyltransferase</keyword>
<dbReference type="AlphaFoldDB" id="A0AA39RUY3"/>
<evidence type="ECO:0000256" key="1">
    <source>
        <dbReference type="ARBA" id="ARBA00009995"/>
    </source>
</evidence>
<dbReference type="InterPro" id="IPR002213">
    <property type="entry name" value="UDP_glucos_trans"/>
</dbReference>
<keyword evidence="3" id="KW-0808">Transferase</keyword>
<sequence length="562" mass="62729">MARDHHFHIAMFPWSAFGHMMPFFQLSIALAKSGVQVSFISTSKNIQRLPKPPPNLSTLINFVEFQLPALENELLPEGAEATVDITSDQIQYLKIAYDLLQHPFKQFVADQSPDWIFVDAINHWTAEIALEYQVPLLFFSVFSAAVMDFFVHPEFIVGEPTERVRSSPESLTFVPEWVDFPSSLAYPGFEANGLFHGFYGSNASGITDAERFYKIIRACKAVAVRSCPEYESQYLNLLEKITTKPVIPVGLLPPENHKGRDQITDESWIKIFQWLDEQKPRSVVFVGFGSECKLTKDQVYEMAYGLELSGLTFLWALRKPDWAAYDVDVLPSGFGQRTHGRGVVSIGWALQLEILGHPSIGGSLFHSGWGSVIETLQFGHCLVVLPLILDQPLNARILVEKGLAVEVERREDGSFTRDDIAKALKLAMVSEDGEKLRVRAREVAVIFKDRKLHENYFDRFVDFLKLNEENIQGDIGTENSAQPSDHPDRVEKIQQDTTGVSGTEIGGMEEGEMVFSEKQGSESQTLPISEGMVNSSGISGLQVAGKIGTGFCTEVGLTEVMV</sequence>
<evidence type="ECO:0000313" key="4">
    <source>
        <dbReference type="EMBL" id="KAK0580565.1"/>
    </source>
</evidence>
<dbReference type="InterPro" id="IPR050481">
    <property type="entry name" value="UDP-glycosyltransf_plant"/>
</dbReference>
<dbReference type="PANTHER" id="PTHR48049">
    <property type="entry name" value="GLYCOSYLTRANSFERASE"/>
    <property type="match status" value="1"/>
</dbReference>